<evidence type="ECO:0000313" key="2">
    <source>
        <dbReference type="Proteomes" id="UP000177797"/>
    </source>
</evidence>
<dbReference type="Proteomes" id="UP000177797">
    <property type="component" value="Unassembled WGS sequence"/>
</dbReference>
<reference evidence="1 2" key="1">
    <citation type="journal article" date="2016" name="Nat. Commun.">
        <title>Thousands of microbial genomes shed light on interconnected biogeochemical processes in an aquifer system.</title>
        <authorList>
            <person name="Anantharaman K."/>
            <person name="Brown C.T."/>
            <person name="Hug L.A."/>
            <person name="Sharon I."/>
            <person name="Castelle C.J."/>
            <person name="Probst A.J."/>
            <person name="Thomas B.C."/>
            <person name="Singh A."/>
            <person name="Wilkins M.J."/>
            <person name="Karaoz U."/>
            <person name="Brodie E.L."/>
            <person name="Williams K.H."/>
            <person name="Hubbard S.S."/>
            <person name="Banfield J.F."/>
        </authorList>
    </citation>
    <scope>NUCLEOTIDE SEQUENCE [LARGE SCALE GENOMIC DNA]</scope>
</reference>
<comment type="caution">
    <text evidence="1">The sequence shown here is derived from an EMBL/GenBank/DDBJ whole genome shotgun (WGS) entry which is preliminary data.</text>
</comment>
<sequence>MSTNRNKKPVLLFPELSYILTGICFAAHNELGEYAREKQYADAIEKYLKEKNINYKRELAIGTGGNILDFLIENQVVLELKAKRLLLREDFRQIQNYLQQTELRLGLLVNFREKLLKPRRIVRIERIRQIKL</sequence>
<proteinExistence type="predicted"/>
<gene>
    <name evidence="1" type="ORF">A2938_02615</name>
</gene>
<evidence type="ECO:0008006" key="3">
    <source>
        <dbReference type="Google" id="ProtNLM"/>
    </source>
</evidence>
<accession>A0A1G2NCX5</accession>
<dbReference type="Pfam" id="PF13366">
    <property type="entry name" value="PDDEXK_3"/>
    <property type="match status" value="1"/>
</dbReference>
<protein>
    <recommendedName>
        <fullName evidence="3">GxxExxY protein</fullName>
    </recommendedName>
</protein>
<dbReference type="EMBL" id="MHSA01000021">
    <property type="protein sequence ID" value="OHA33947.1"/>
    <property type="molecule type" value="Genomic_DNA"/>
</dbReference>
<dbReference type="AlphaFoldDB" id="A0A1G2NCX5"/>
<evidence type="ECO:0000313" key="1">
    <source>
        <dbReference type="EMBL" id="OHA33947.1"/>
    </source>
</evidence>
<dbReference type="NCBIfam" id="TIGR04256">
    <property type="entry name" value="GxxExxY"/>
    <property type="match status" value="1"/>
</dbReference>
<organism evidence="1 2">
    <name type="scientific">Candidatus Taylorbacteria bacterium RIFCSPLOWO2_01_FULL_48_100</name>
    <dbReference type="NCBI Taxonomy" id="1802322"/>
    <lineage>
        <taxon>Bacteria</taxon>
        <taxon>Candidatus Tayloriibacteriota</taxon>
    </lineage>
</organism>
<name>A0A1G2NCX5_9BACT</name>
<dbReference type="InterPro" id="IPR026350">
    <property type="entry name" value="GxxExxY"/>
</dbReference>